<reference evidence="2" key="1">
    <citation type="journal article" date="2014" name="Front. Microbiol.">
        <title>High frequency of phylogenetically diverse reductive dehalogenase-homologous genes in deep subseafloor sedimentary metagenomes.</title>
        <authorList>
            <person name="Kawai M."/>
            <person name="Futagami T."/>
            <person name="Toyoda A."/>
            <person name="Takaki Y."/>
            <person name="Nishi S."/>
            <person name="Hori S."/>
            <person name="Arai W."/>
            <person name="Tsubouchi T."/>
            <person name="Morono Y."/>
            <person name="Uchiyama I."/>
            <person name="Ito T."/>
            <person name="Fujiyama A."/>
            <person name="Inagaki F."/>
            <person name="Takami H."/>
        </authorList>
    </citation>
    <scope>NUCLEOTIDE SEQUENCE</scope>
    <source>
        <strain evidence="2">Expedition CK06-06</strain>
    </source>
</reference>
<dbReference type="GO" id="GO:0003677">
    <property type="term" value="F:DNA binding"/>
    <property type="evidence" value="ECO:0007669"/>
    <property type="project" value="UniProtKB-KW"/>
</dbReference>
<evidence type="ECO:0000256" key="1">
    <source>
        <dbReference type="ARBA" id="ARBA00023125"/>
    </source>
</evidence>
<keyword evidence="1" id="KW-0238">DNA-binding</keyword>
<evidence type="ECO:0000313" key="2">
    <source>
        <dbReference type="EMBL" id="GAF97414.1"/>
    </source>
</evidence>
<comment type="caution">
    <text evidence="2">The sequence shown here is derived from an EMBL/GenBank/DDBJ whole genome shotgun (WGS) entry which is preliminary data.</text>
</comment>
<sequence>MTIAVKTDSIKPAVDCIFSTVTKALKKKGTVTLIGFGIFKVQKRKAREGRNPQTGQEITIKAKKVPKFVAGKALKDAVS</sequence>
<dbReference type="CDD" id="cd13831">
    <property type="entry name" value="HU"/>
    <property type="match status" value="1"/>
</dbReference>
<protein>
    <recommendedName>
        <fullName evidence="3">DNA-binding protein HU</fullName>
    </recommendedName>
</protein>
<dbReference type="PROSITE" id="PS00045">
    <property type="entry name" value="HISTONE_LIKE"/>
    <property type="match status" value="1"/>
</dbReference>
<dbReference type="SMART" id="SM00411">
    <property type="entry name" value="BHL"/>
    <property type="match status" value="1"/>
</dbReference>
<evidence type="ECO:0008006" key="3">
    <source>
        <dbReference type="Google" id="ProtNLM"/>
    </source>
</evidence>
<dbReference type="EMBL" id="BARS01016066">
    <property type="protein sequence ID" value="GAF97414.1"/>
    <property type="molecule type" value="Genomic_DNA"/>
</dbReference>
<dbReference type="Gene3D" id="4.10.520.10">
    <property type="entry name" value="IHF-like DNA-binding proteins"/>
    <property type="match status" value="1"/>
</dbReference>
<dbReference type="AlphaFoldDB" id="X0TVZ2"/>
<dbReference type="Pfam" id="PF00216">
    <property type="entry name" value="Bac_DNA_binding"/>
    <property type="match status" value="1"/>
</dbReference>
<proteinExistence type="predicted"/>
<name>X0TVZ2_9ZZZZ</name>
<dbReference type="InterPro" id="IPR000119">
    <property type="entry name" value="Hist_DNA-bd"/>
</dbReference>
<gene>
    <name evidence="2" type="ORF">S01H1_26505</name>
</gene>
<accession>X0TVZ2</accession>
<dbReference type="InterPro" id="IPR020816">
    <property type="entry name" value="Histone-like_DNA-bd_CS"/>
</dbReference>
<dbReference type="GO" id="GO:0005829">
    <property type="term" value="C:cytosol"/>
    <property type="evidence" value="ECO:0007669"/>
    <property type="project" value="TreeGrafter"/>
</dbReference>
<dbReference type="PRINTS" id="PR01727">
    <property type="entry name" value="DNABINDINGHU"/>
</dbReference>
<organism evidence="2">
    <name type="scientific">marine sediment metagenome</name>
    <dbReference type="NCBI Taxonomy" id="412755"/>
    <lineage>
        <taxon>unclassified sequences</taxon>
        <taxon>metagenomes</taxon>
        <taxon>ecological metagenomes</taxon>
    </lineage>
</organism>
<dbReference type="GO" id="GO:0030527">
    <property type="term" value="F:structural constituent of chromatin"/>
    <property type="evidence" value="ECO:0007669"/>
    <property type="project" value="InterPro"/>
</dbReference>
<dbReference type="PANTHER" id="PTHR33175:SF3">
    <property type="entry name" value="DNA-BINDING PROTEIN HU-BETA"/>
    <property type="match status" value="1"/>
</dbReference>
<dbReference type="SUPFAM" id="SSF47729">
    <property type="entry name" value="IHF-like DNA-binding proteins"/>
    <property type="match status" value="1"/>
</dbReference>
<dbReference type="InterPro" id="IPR010992">
    <property type="entry name" value="IHF-like_DNA-bd_dom_sf"/>
</dbReference>
<dbReference type="PANTHER" id="PTHR33175">
    <property type="entry name" value="DNA-BINDING PROTEIN HU"/>
    <property type="match status" value="1"/>
</dbReference>